<dbReference type="InterPro" id="IPR014710">
    <property type="entry name" value="RmlC-like_jellyroll"/>
</dbReference>
<dbReference type="OrthoDB" id="4196845at2"/>
<dbReference type="InterPro" id="IPR011051">
    <property type="entry name" value="RmlC_Cupin_sf"/>
</dbReference>
<dbReference type="Gene3D" id="2.60.120.10">
    <property type="entry name" value="Jelly Rolls"/>
    <property type="match status" value="2"/>
</dbReference>
<dbReference type="CDD" id="cd02216">
    <property type="entry name" value="cupin_GDO-like_N"/>
    <property type="match status" value="1"/>
</dbReference>
<dbReference type="RefSeq" id="WP_087645571.1">
    <property type="nucleotide sequence ID" value="NZ_FCON02000035.1"/>
</dbReference>
<name>A0A158J6T0_9BURK</name>
<keyword evidence="2" id="KW-0560">Oxidoreductase</keyword>
<dbReference type="PANTHER" id="PTHR41517:SF1">
    <property type="entry name" value="CUPIN"/>
    <property type="match status" value="1"/>
</dbReference>
<protein>
    <submittedName>
        <fullName evidence="4">Gentisate 1,2-dioxygenase</fullName>
    </submittedName>
</protein>
<dbReference type="SUPFAM" id="SSF51182">
    <property type="entry name" value="RmlC-like cupins"/>
    <property type="match status" value="1"/>
</dbReference>
<feature type="domain" description="Cupin type-2" evidence="3">
    <location>
        <begin position="96"/>
        <end position="163"/>
    </location>
</feature>
<dbReference type="PANTHER" id="PTHR41517">
    <property type="entry name" value="1,2-DIOXYGENASE PROTEIN-RELATED"/>
    <property type="match status" value="1"/>
</dbReference>
<reference evidence="4" key="1">
    <citation type="submission" date="2016-01" db="EMBL/GenBank/DDBJ databases">
        <authorList>
            <person name="Peeters C."/>
        </authorList>
    </citation>
    <scope>NUCLEOTIDE SEQUENCE [LARGE SCALE GENOMIC DNA]</scope>
    <source>
        <strain evidence="4">LMG 22940</strain>
    </source>
</reference>
<evidence type="ECO:0000313" key="5">
    <source>
        <dbReference type="Proteomes" id="UP000054770"/>
    </source>
</evidence>
<proteinExistence type="predicted"/>
<organism evidence="4 5">
    <name type="scientific">Caballeronia choica</name>
    <dbReference type="NCBI Taxonomy" id="326476"/>
    <lineage>
        <taxon>Bacteria</taxon>
        <taxon>Pseudomonadati</taxon>
        <taxon>Pseudomonadota</taxon>
        <taxon>Betaproteobacteria</taxon>
        <taxon>Burkholderiales</taxon>
        <taxon>Burkholderiaceae</taxon>
        <taxon>Caballeronia</taxon>
    </lineage>
</organism>
<dbReference type="InterPro" id="IPR047183">
    <property type="entry name" value="GDO-like"/>
</dbReference>
<evidence type="ECO:0000256" key="2">
    <source>
        <dbReference type="ARBA" id="ARBA00023002"/>
    </source>
</evidence>
<dbReference type="InterPro" id="IPR013096">
    <property type="entry name" value="Cupin_2"/>
</dbReference>
<evidence type="ECO:0000256" key="1">
    <source>
        <dbReference type="ARBA" id="ARBA00022964"/>
    </source>
</evidence>
<evidence type="ECO:0000313" key="4">
    <source>
        <dbReference type="EMBL" id="SAL64040.1"/>
    </source>
</evidence>
<dbReference type="EMBL" id="FCON02000035">
    <property type="protein sequence ID" value="SAL64040.1"/>
    <property type="molecule type" value="Genomic_DNA"/>
</dbReference>
<accession>A0A158J6T0</accession>
<keyword evidence="5" id="KW-1185">Reference proteome</keyword>
<evidence type="ECO:0000259" key="3">
    <source>
        <dbReference type="Pfam" id="PF07883"/>
    </source>
</evidence>
<dbReference type="Proteomes" id="UP000054770">
    <property type="component" value="Unassembled WGS sequence"/>
</dbReference>
<dbReference type="GO" id="GO:0051213">
    <property type="term" value="F:dioxygenase activity"/>
    <property type="evidence" value="ECO:0007669"/>
    <property type="project" value="UniProtKB-KW"/>
</dbReference>
<comment type="caution">
    <text evidence="4">The sequence shown here is derived from an EMBL/GenBank/DDBJ whole genome shotgun (WGS) entry which is preliminary data.</text>
</comment>
<dbReference type="Pfam" id="PF07883">
    <property type="entry name" value="Cupin_2"/>
    <property type="match status" value="1"/>
</dbReference>
<sequence length="317" mass="34962">MSQAAALMNEAPAGFFEDLQAHALSPGWAKKAPQMWPVPRPRFAPAVWRYADARAALDRACSFVSPEQAERRNLIMVNPIADNIYPTCRNLVAAYQLVLPGETARSHRHSPNALRLILDAGRETFTIVNGVQVGVAPGDVVLTPSWHWHGHSNFGDEPAFWIDFLDVPLVQNLECMYFEDHPQRNEPVTRCEPDSALRTKGVDLERGMRAQGTVDIARGGLKTIGLQAIGLAQGDTQVRGKRIDNSLYTVTAGEVRMTVEHLGVVDLVRGDVIVIPGWHTSRIEGRSEWAQLIRVSDEPVMEALGFREVTGTETDAG</sequence>
<dbReference type="AlphaFoldDB" id="A0A158J6T0"/>
<gene>
    <name evidence="4" type="ORF">AWB68_03464</name>
</gene>
<keyword evidence="1" id="KW-0223">Dioxygenase</keyword>